<organism evidence="2 3">
    <name type="scientific">Rhodocollybia butyracea</name>
    <dbReference type="NCBI Taxonomy" id="206335"/>
    <lineage>
        <taxon>Eukaryota</taxon>
        <taxon>Fungi</taxon>
        <taxon>Dikarya</taxon>
        <taxon>Basidiomycota</taxon>
        <taxon>Agaricomycotina</taxon>
        <taxon>Agaricomycetes</taxon>
        <taxon>Agaricomycetidae</taxon>
        <taxon>Agaricales</taxon>
        <taxon>Marasmiineae</taxon>
        <taxon>Omphalotaceae</taxon>
        <taxon>Rhodocollybia</taxon>
    </lineage>
</organism>
<evidence type="ECO:0000313" key="3">
    <source>
        <dbReference type="Proteomes" id="UP000772434"/>
    </source>
</evidence>
<proteinExistence type="predicted"/>
<feature type="compositionally biased region" description="Polar residues" evidence="1">
    <location>
        <begin position="214"/>
        <end position="231"/>
    </location>
</feature>
<gene>
    <name evidence="2" type="ORF">BDP27DRAFT_1438147</name>
</gene>
<feature type="region of interest" description="Disordered" evidence="1">
    <location>
        <begin position="195"/>
        <end position="231"/>
    </location>
</feature>
<keyword evidence="3" id="KW-1185">Reference proteome</keyword>
<name>A0A9P5P383_9AGAR</name>
<sequence>MFHASGRVAKASSKSNRDRQIGHNTSRKIRTQWKPAVPGLTPNMNPEAATDRTTTEYFMDEKYGYSYFEVDEDNIVWQTDDYEPVRGRTNEPGQAVAKGKGIMKERPGSARGATPAPGTSGPAGQPVSFVPPQTPPKFYIKPEAPPIIGGASGHGRMSTAPFSSRGSQGLTAWYTSQSPNDIDVPIGRWGLGVEGVGDRSNGLAGSGSGWRYNHSPNNSRPRIASDSQWKT</sequence>
<comment type="caution">
    <text evidence="2">The sequence shown here is derived from an EMBL/GenBank/DDBJ whole genome shotgun (WGS) entry which is preliminary data.</text>
</comment>
<reference evidence="2" key="1">
    <citation type="submission" date="2020-11" db="EMBL/GenBank/DDBJ databases">
        <authorList>
            <consortium name="DOE Joint Genome Institute"/>
            <person name="Ahrendt S."/>
            <person name="Riley R."/>
            <person name="Andreopoulos W."/>
            <person name="Labutti K."/>
            <person name="Pangilinan J."/>
            <person name="Ruiz-Duenas F.J."/>
            <person name="Barrasa J.M."/>
            <person name="Sanchez-Garcia M."/>
            <person name="Camarero S."/>
            <person name="Miyauchi S."/>
            <person name="Serrano A."/>
            <person name="Linde D."/>
            <person name="Babiker R."/>
            <person name="Drula E."/>
            <person name="Ayuso-Fernandez I."/>
            <person name="Pacheco R."/>
            <person name="Padilla G."/>
            <person name="Ferreira P."/>
            <person name="Barriuso J."/>
            <person name="Kellner H."/>
            <person name="Castanera R."/>
            <person name="Alfaro M."/>
            <person name="Ramirez L."/>
            <person name="Pisabarro A.G."/>
            <person name="Kuo A."/>
            <person name="Tritt A."/>
            <person name="Lipzen A."/>
            <person name="He G."/>
            <person name="Yan M."/>
            <person name="Ng V."/>
            <person name="Cullen D."/>
            <person name="Martin F."/>
            <person name="Rosso M.-N."/>
            <person name="Henrissat B."/>
            <person name="Hibbett D."/>
            <person name="Martinez A.T."/>
            <person name="Grigoriev I.V."/>
        </authorList>
    </citation>
    <scope>NUCLEOTIDE SEQUENCE</scope>
    <source>
        <strain evidence="2">AH 40177</strain>
    </source>
</reference>
<evidence type="ECO:0000256" key="1">
    <source>
        <dbReference type="SAM" id="MobiDB-lite"/>
    </source>
</evidence>
<dbReference type="EMBL" id="JADNRY010000905">
    <property type="protein sequence ID" value="KAF9024608.1"/>
    <property type="molecule type" value="Genomic_DNA"/>
</dbReference>
<accession>A0A9P5P383</accession>
<feature type="region of interest" description="Disordered" evidence="1">
    <location>
        <begin position="83"/>
        <end position="136"/>
    </location>
</feature>
<feature type="region of interest" description="Disordered" evidence="1">
    <location>
        <begin position="1"/>
        <end position="51"/>
    </location>
</feature>
<dbReference type="Proteomes" id="UP000772434">
    <property type="component" value="Unassembled WGS sequence"/>
</dbReference>
<evidence type="ECO:0000313" key="2">
    <source>
        <dbReference type="EMBL" id="KAF9024608.1"/>
    </source>
</evidence>
<protein>
    <submittedName>
        <fullName evidence="2">Uncharacterized protein</fullName>
    </submittedName>
</protein>
<dbReference type="AlphaFoldDB" id="A0A9P5P383"/>
<dbReference type="OrthoDB" id="2818100at2759"/>